<evidence type="ECO:0000313" key="1">
    <source>
        <dbReference type="EMBL" id="KAK8840891.1"/>
    </source>
</evidence>
<dbReference type="EMBL" id="JAPFFF010000043">
    <property type="protein sequence ID" value="KAK8840891.1"/>
    <property type="molecule type" value="Genomic_DNA"/>
</dbReference>
<sequence length="193" mass="21969">MSNNAYPAKVCTSLSENELESLILECYPVRRPLDIPSMLNIYGDVLSHSAILCVTARGPFLIEFMSDNIVYVKKVNFYVAGEDFDFDGLRYIHDSYESQVPEQTVTLIRLAATMAGFMAGKKFDTFSHNCHIARYKTMKKYGMTSINPKKVKKNILHQGIIDFFFRPRSKPKSNVTNFIDENSDVSQISDLDN</sequence>
<accession>A0ABR2H4Y2</accession>
<proteinExistence type="predicted"/>
<evidence type="ECO:0000313" key="2">
    <source>
        <dbReference type="Proteomes" id="UP001470230"/>
    </source>
</evidence>
<reference evidence="1 2" key="1">
    <citation type="submission" date="2024-04" db="EMBL/GenBank/DDBJ databases">
        <title>Tritrichomonas musculus Genome.</title>
        <authorList>
            <person name="Alves-Ferreira E."/>
            <person name="Grigg M."/>
            <person name="Lorenzi H."/>
            <person name="Galac M."/>
        </authorList>
    </citation>
    <scope>NUCLEOTIDE SEQUENCE [LARGE SCALE GENOMIC DNA]</scope>
    <source>
        <strain evidence="1 2">EAF2021</strain>
    </source>
</reference>
<dbReference type="Proteomes" id="UP001470230">
    <property type="component" value="Unassembled WGS sequence"/>
</dbReference>
<protein>
    <submittedName>
        <fullName evidence="1">Uncharacterized protein</fullName>
    </submittedName>
</protein>
<keyword evidence="2" id="KW-1185">Reference proteome</keyword>
<gene>
    <name evidence="1" type="ORF">M9Y10_027722</name>
</gene>
<name>A0ABR2H4Y2_9EUKA</name>
<organism evidence="1 2">
    <name type="scientific">Tritrichomonas musculus</name>
    <dbReference type="NCBI Taxonomy" id="1915356"/>
    <lineage>
        <taxon>Eukaryota</taxon>
        <taxon>Metamonada</taxon>
        <taxon>Parabasalia</taxon>
        <taxon>Tritrichomonadida</taxon>
        <taxon>Tritrichomonadidae</taxon>
        <taxon>Tritrichomonas</taxon>
    </lineage>
</organism>
<comment type="caution">
    <text evidence="1">The sequence shown here is derived from an EMBL/GenBank/DDBJ whole genome shotgun (WGS) entry which is preliminary data.</text>
</comment>